<keyword evidence="6 7" id="KW-0472">Membrane</keyword>
<evidence type="ECO:0000256" key="3">
    <source>
        <dbReference type="ARBA" id="ARBA00022475"/>
    </source>
</evidence>
<evidence type="ECO:0000256" key="1">
    <source>
        <dbReference type="ARBA" id="ARBA00004651"/>
    </source>
</evidence>
<accession>A0ABN2AW06</accession>
<dbReference type="RefSeq" id="WP_219996257.1">
    <property type="nucleotide sequence ID" value="NZ_BAAAOR010000024.1"/>
</dbReference>
<keyword evidence="3" id="KW-1003">Cell membrane</keyword>
<sequence length="321" mass="31680">MTVAHRRTGVAFCLAPALLALAVGRALPAASPLLVAIALGMVVAALAPPGPRLAPGIAFTARTLLRAGVVLLGLQLSLRQVGGLGAGVLALVVVVVVSGIAVSLLVGRLLGLPWHQRLLIGCGSSICGAAAVAAVDGVVEAEEQDTASAVALVVVFGTAMIGLVPLAAAVLGLAPATAGVWTGASVHEVAQVVAAGGIVGSSALSVAVVVKLGRVLTLAPVLAWISWRRRAAGATGHPLVPGFVLGFVALVLVRTWTPPPARLLDGAAAVETLLLAAAMFALGCGVRLDRLRAAGRAPFVLAAAATAWVGAVGLVGAVLVT</sequence>
<dbReference type="Proteomes" id="UP001500842">
    <property type="component" value="Unassembled WGS sequence"/>
</dbReference>
<comment type="subcellular location">
    <subcellularLocation>
        <location evidence="1">Cell membrane</location>
        <topology evidence="1">Multi-pass membrane protein</topology>
    </subcellularLocation>
</comment>
<dbReference type="Pfam" id="PF03601">
    <property type="entry name" value="Cons_hypoth698"/>
    <property type="match status" value="1"/>
</dbReference>
<dbReference type="PANTHER" id="PTHR30106:SF2">
    <property type="entry name" value="UPF0324 INNER MEMBRANE PROTEIN YEIH"/>
    <property type="match status" value="1"/>
</dbReference>
<feature type="transmembrane region" description="Helical" evidence="7">
    <location>
        <begin position="81"/>
        <end position="106"/>
    </location>
</feature>
<keyword evidence="5 7" id="KW-1133">Transmembrane helix</keyword>
<feature type="transmembrane region" description="Helical" evidence="7">
    <location>
        <begin position="118"/>
        <end position="139"/>
    </location>
</feature>
<name>A0ABN2AW06_9ACTN</name>
<protein>
    <submittedName>
        <fullName evidence="8">YeiH family protein</fullName>
    </submittedName>
</protein>
<dbReference type="PANTHER" id="PTHR30106">
    <property type="entry name" value="INNER MEMBRANE PROTEIN YEIH-RELATED"/>
    <property type="match status" value="1"/>
</dbReference>
<reference evidence="8 9" key="1">
    <citation type="journal article" date="2019" name="Int. J. Syst. Evol. Microbiol.">
        <title>The Global Catalogue of Microorganisms (GCM) 10K type strain sequencing project: providing services to taxonomists for standard genome sequencing and annotation.</title>
        <authorList>
            <consortium name="The Broad Institute Genomics Platform"/>
            <consortium name="The Broad Institute Genome Sequencing Center for Infectious Disease"/>
            <person name="Wu L."/>
            <person name="Ma J."/>
        </authorList>
    </citation>
    <scope>NUCLEOTIDE SEQUENCE [LARGE SCALE GENOMIC DNA]</scope>
    <source>
        <strain evidence="8 9">JCM 14942</strain>
    </source>
</reference>
<evidence type="ECO:0000256" key="7">
    <source>
        <dbReference type="SAM" id="Phobius"/>
    </source>
</evidence>
<evidence type="ECO:0000313" key="9">
    <source>
        <dbReference type="Proteomes" id="UP001500842"/>
    </source>
</evidence>
<evidence type="ECO:0000256" key="5">
    <source>
        <dbReference type="ARBA" id="ARBA00022989"/>
    </source>
</evidence>
<proteinExistence type="inferred from homology"/>
<feature type="transmembrane region" description="Helical" evidence="7">
    <location>
        <begin position="268"/>
        <end position="288"/>
    </location>
</feature>
<feature type="transmembrane region" description="Helical" evidence="7">
    <location>
        <begin position="151"/>
        <end position="174"/>
    </location>
</feature>
<keyword evidence="4 7" id="KW-0812">Transmembrane</keyword>
<gene>
    <name evidence="8" type="ORF">GCM10009788_32560</name>
</gene>
<comment type="caution">
    <text evidence="8">The sequence shown here is derived from an EMBL/GenBank/DDBJ whole genome shotgun (WGS) entry which is preliminary data.</text>
</comment>
<evidence type="ECO:0000313" key="8">
    <source>
        <dbReference type="EMBL" id="GAA1526498.1"/>
    </source>
</evidence>
<dbReference type="InterPro" id="IPR018383">
    <property type="entry name" value="UPF0324_pro"/>
</dbReference>
<evidence type="ECO:0000256" key="6">
    <source>
        <dbReference type="ARBA" id="ARBA00023136"/>
    </source>
</evidence>
<evidence type="ECO:0000256" key="2">
    <source>
        <dbReference type="ARBA" id="ARBA00007977"/>
    </source>
</evidence>
<feature type="transmembrane region" description="Helical" evidence="7">
    <location>
        <begin position="56"/>
        <end position="74"/>
    </location>
</feature>
<comment type="similarity">
    <text evidence="2">Belongs to the UPF0324 family.</text>
</comment>
<dbReference type="EMBL" id="BAAAOR010000024">
    <property type="protein sequence ID" value="GAA1526498.1"/>
    <property type="molecule type" value="Genomic_DNA"/>
</dbReference>
<keyword evidence="9" id="KW-1185">Reference proteome</keyword>
<feature type="transmembrane region" description="Helical" evidence="7">
    <location>
        <begin position="194"/>
        <end position="227"/>
    </location>
</feature>
<feature type="transmembrane region" description="Helical" evidence="7">
    <location>
        <begin position="239"/>
        <end position="256"/>
    </location>
</feature>
<evidence type="ECO:0000256" key="4">
    <source>
        <dbReference type="ARBA" id="ARBA00022692"/>
    </source>
</evidence>
<organism evidence="8 9">
    <name type="scientific">Nocardioides humi</name>
    <dbReference type="NCBI Taxonomy" id="449461"/>
    <lineage>
        <taxon>Bacteria</taxon>
        <taxon>Bacillati</taxon>
        <taxon>Actinomycetota</taxon>
        <taxon>Actinomycetes</taxon>
        <taxon>Propionibacteriales</taxon>
        <taxon>Nocardioidaceae</taxon>
        <taxon>Nocardioides</taxon>
    </lineage>
</organism>
<feature type="transmembrane region" description="Helical" evidence="7">
    <location>
        <begin position="300"/>
        <end position="320"/>
    </location>
</feature>